<dbReference type="VEuPathDB" id="FungiDB:PYU1_G000341"/>
<dbReference type="EnsemblProtists" id="PYU1_T000341">
    <property type="protein sequence ID" value="PYU1_T000341"/>
    <property type="gene ID" value="PYU1_G000341"/>
</dbReference>
<feature type="compositionally biased region" description="Low complexity" evidence="1">
    <location>
        <begin position="11"/>
        <end position="34"/>
    </location>
</feature>
<keyword evidence="3" id="KW-1185">Reference proteome</keyword>
<dbReference type="InParanoid" id="K3W5V0"/>
<dbReference type="Proteomes" id="UP000019132">
    <property type="component" value="Unassembled WGS sequence"/>
</dbReference>
<evidence type="ECO:0000256" key="1">
    <source>
        <dbReference type="SAM" id="MobiDB-lite"/>
    </source>
</evidence>
<sequence length="149" mass="15896">MDATERPPGGSASAAPSTAASAAAAALTRASDAAGETEGAMTSSSVFGAGRRGIEENEERERQNRPPVSLVHMRAYGSSDEDEEEDEEEDEREDEKETVAHAELVSQDVEGGGRQDEAELRGAQRKSILEVMMEKATTGQKNTQRPVCT</sequence>
<evidence type="ECO:0000313" key="2">
    <source>
        <dbReference type="EnsemblProtists" id="PYU1_T000341"/>
    </source>
</evidence>
<reference evidence="3" key="2">
    <citation type="submission" date="2010-04" db="EMBL/GenBank/DDBJ databases">
        <authorList>
            <person name="Buell R."/>
            <person name="Hamilton J."/>
            <person name="Hostetler J."/>
        </authorList>
    </citation>
    <scope>NUCLEOTIDE SEQUENCE [LARGE SCALE GENOMIC DNA]</scope>
    <source>
        <strain evidence="3">DAOM:BR144</strain>
    </source>
</reference>
<feature type="compositionally biased region" description="Acidic residues" evidence="1">
    <location>
        <begin position="79"/>
        <end position="94"/>
    </location>
</feature>
<protein>
    <submittedName>
        <fullName evidence="2">Uncharacterized protein</fullName>
    </submittedName>
</protein>
<feature type="region of interest" description="Disordered" evidence="1">
    <location>
        <begin position="1"/>
        <end position="123"/>
    </location>
</feature>
<feature type="compositionally biased region" description="Basic and acidic residues" evidence="1">
    <location>
        <begin position="111"/>
        <end position="122"/>
    </location>
</feature>
<proteinExistence type="predicted"/>
<dbReference type="HOGENOM" id="CLU_1753356_0_0_1"/>
<name>K3W5V0_GLOUD</name>
<reference evidence="2" key="3">
    <citation type="submission" date="2015-02" db="UniProtKB">
        <authorList>
            <consortium name="EnsemblProtists"/>
        </authorList>
    </citation>
    <scope>IDENTIFICATION</scope>
    <source>
        <strain evidence="2">DAOM BR144</strain>
    </source>
</reference>
<organism evidence="2 3">
    <name type="scientific">Globisporangium ultimum (strain ATCC 200006 / CBS 805.95 / DAOM BR144)</name>
    <name type="common">Pythium ultimum</name>
    <dbReference type="NCBI Taxonomy" id="431595"/>
    <lineage>
        <taxon>Eukaryota</taxon>
        <taxon>Sar</taxon>
        <taxon>Stramenopiles</taxon>
        <taxon>Oomycota</taxon>
        <taxon>Peronosporomycetes</taxon>
        <taxon>Pythiales</taxon>
        <taxon>Pythiaceae</taxon>
        <taxon>Globisporangium</taxon>
    </lineage>
</organism>
<accession>K3W5V0</accession>
<reference evidence="3" key="1">
    <citation type="journal article" date="2010" name="Genome Biol.">
        <title>Genome sequence of the necrotrophic plant pathogen Pythium ultimum reveals original pathogenicity mechanisms and effector repertoire.</title>
        <authorList>
            <person name="Levesque C.A."/>
            <person name="Brouwer H."/>
            <person name="Cano L."/>
            <person name="Hamilton J.P."/>
            <person name="Holt C."/>
            <person name="Huitema E."/>
            <person name="Raffaele S."/>
            <person name="Robideau G.P."/>
            <person name="Thines M."/>
            <person name="Win J."/>
            <person name="Zerillo M.M."/>
            <person name="Beakes G.W."/>
            <person name="Boore J.L."/>
            <person name="Busam D."/>
            <person name="Dumas B."/>
            <person name="Ferriera S."/>
            <person name="Fuerstenberg S.I."/>
            <person name="Gachon C.M."/>
            <person name="Gaulin E."/>
            <person name="Govers F."/>
            <person name="Grenville-Briggs L."/>
            <person name="Horner N."/>
            <person name="Hostetler J."/>
            <person name="Jiang R.H."/>
            <person name="Johnson J."/>
            <person name="Krajaejun T."/>
            <person name="Lin H."/>
            <person name="Meijer H.J."/>
            <person name="Moore B."/>
            <person name="Morris P."/>
            <person name="Phuntmart V."/>
            <person name="Puiu D."/>
            <person name="Shetty J."/>
            <person name="Stajich J.E."/>
            <person name="Tripathy S."/>
            <person name="Wawra S."/>
            <person name="van West P."/>
            <person name="Whitty B.R."/>
            <person name="Coutinho P.M."/>
            <person name="Henrissat B."/>
            <person name="Martin F."/>
            <person name="Thomas P.D."/>
            <person name="Tyler B.M."/>
            <person name="De Vries R.P."/>
            <person name="Kamoun S."/>
            <person name="Yandell M."/>
            <person name="Tisserat N."/>
            <person name="Buell C.R."/>
        </authorList>
    </citation>
    <scope>NUCLEOTIDE SEQUENCE</scope>
    <source>
        <strain evidence="3">DAOM:BR144</strain>
    </source>
</reference>
<dbReference type="AlphaFoldDB" id="K3W5V0"/>
<dbReference type="EMBL" id="GL376636">
    <property type="status" value="NOT_ANNOTATED_CDS"/>
    <property type="molecule type" value="Genomic_DNA"/>
</dbReference>
<evidence type="ECO:0000313" key="3">
    <source>
        <dbReference type="Proteomes" id="UP000019132"/>
    </source>
</evidence>
<feature type="compositionally biased region" description="Basic and acidic residues" evidence="1">
    <location>
        <begin position="52"/>
        <end position="64"/>
    </location>
</feature>